<organism evidence="27 28">
    <name type="scientific">Kolteria novifilia</name>
    <dbReference type="NCBI Taxonomy" id="2527975"/>
    <lineage>
        <taxon>Bacteria</taxon>
        <taxon>Pseudomonadati</taxon>
        <taxon>Planctomycetota</taxon>
        <taxon>Planctomycetia</taxon>
        <taxon>Kolteriales</taxon>
        <taxon>Kolteriaceae</taxon>
        <taxon>Kolteria</taxon>
    </lineage>
</organism>
<evidence type="ECO:0000256" key="17">
    <source>
        <dbReference type="ARBA" id="ARBA00044903"/>
    </source>
</evidence>
<keyword evidence="3" id="KW-0813">Transport</keyword>
<feature type="transmembrane region" description="Helical" evidence="25">
    <location>
        <begin position="133"/>
        <end position="156"/>
    </location>
</feature>
<comment type="catalytic activity">
    <reaction evidence="14">
        <text>L-aspartyl-L-lysine(out) = L-aspartyl-L-lysine(in)</text>
        <dbReference type="Rhea" id="RHEA:79411"/>
        <dbReference type="ChEBI" id="CHEBI:229953"/>
    </reaction>
</comment>
<feature type="domain" description="Major facilitator superfamily (MFS) profile" evidence="26">
    <location>
        <begin position="1"/>
        <end position="412"/>
    </location>
</feature>
<dbReference type="PROSITE" id="PS50850">
    <property type="entry name" value="MFS"/>
    <property type="match status" value="1"/>
</dbReference>
<evidence type="ECO:0000256" key="24">
    <source>
        <dbReference type="ARBA" id="ARBA00046376"/>
    </source>
</evidence>
<dbReference type="Proteomes" id="UP000317093">
    <property type="component" value="Chromosome"/>
</dbReference>
<evidence type="ECO:0000256" key="4">
    <source>
        <dbReference type="ARBA" id="ARBA00022692"/>
    </source>
</evidence>
<dbReference type="EMBL" id="CP036279">
    <property type="protein sequence ID" value="QDU61903.1"/>
    <property type="molecule type" value="Genomic_DNA"/>
</dbReference>
<comment type="catalytic activity">
    <reaction evidence="13">
        <text>L-alpha-aminoacyl-L-lysine(out) = L-alpha-aminoacyl-L-lysine(in)</text>
        <dbReference type="Rhea" id="RHEA:79383"/>
        <dbReference type="ChEBI" id="CHEBI:229966"/>
    </reaction>
</comment>
<evidence type="ECO:0000256" key="14">
    <source>
        <dbReference type="ARBA" id="ARBA00044898"/>
    </source>
</evidence>
<evidence type="ECO:0000256" key="11">
    <source>
        <dbReference type="ARBA" id="ARBA00044884"/>
    </source>
</evidence>
<evidence type="ECO:0000256" key="6">
    <source>
        <dbReference type="ARBA" id="ARBA00023136"/>
    </source>
</evidence>
<dbReference type="SUPFAM" id="SSF103473">
    <property type="entry name" value="MFS general substrate transporter"/>
    <property type="match status" value="1"/>
</dbReference>
<feature type="transmembrane region" description="Helical" evidence="25">
    <location>
        <begin position="224"/>
        <end position="246"/>
    </location>
</feature>
<dbReference type="InterPro" id="IPR011701">
    <property type="entry name" value="MFS"/>
</dbReference>
<evidence type="ECO:0000256" key="13">
    <source>
        <dbReference type="ARBA" id="ARBA00044893"/>
    </source>
</evidence>
<evidence type="ECO:0000256" key="21">
    <source>
        <dbReference type="ARBA" id="ARBA00044985"/>
    </source>
</evidence>
<dbReference type="KEGG" id="knv:Pan216_27680"/>
<sequence length="435" mass="47200">MVLKTTTWAWLVWFTVTLFATYQFLIQMSFSVLQAPIKHDLGLSGGTVSLVAALYAITLGIMQIPVGLMLDRISSRRLITLASAALALGCALFGLAHTVPLVAAGWILAGIGSAFAFVSAAYLIRAWFPRRRFALVLGLTQGVSAVVGAGFGTVLVSDLLRRHSWNEILLIASGMGLLVVLLAATVIRQRPPMEELSGDHSPPKSKPRRSVFQSLDEVFDRPQILLVALFAGTTFGNLVGFGGLWNVTWEDAGWGHALPDAAELNAMLWIGFGIGAVVIGWFSDWIGRRQLVAFWGAMLALVANVFLVILPFHYAPWFLFAVIFVQGFAWGVSPLCYALVCENAPRRVHGIGMAIVNMVAFLFGSLLQLTPGVILGSVAEPSRLELRNALLPFVIISVLAVVISGLLIRETRCEPLLDESDWRSGIKSRASSFKP</sequence>
<evidence type="ECO:0000256" key="5">
    <source>
        <dbReference type="ARBA" id="ARBA00022989"/>
    </source>
</evidence>
<evidence type="ECO:0000256" key="9">
    <source>
        <dbReference type="ARBA" id="ARBA00044878"/>
    </source>
</evidence>
<evidence type="ECO:0000256" key="22">
    <source>
        <dbReference type="ARBA" id="ARBA00045018"/>
    </source>
</evidence>
<dbReference type="InterPro" id="IPR036259">
    <property type="entry name" value="MFS_trans_sf"/>
</dbReference>
<name>A0A518B4J0_9BACT</name>
<comment type="function">
    <text evidence="23">Lysosomal dipeptide uniporter that selectively exports lysine, arginine or histidine-containing dipeptides with a net positive charge from the lysosome lumen into the cytosol. Could play a role in a specific type of protein O-glycosylation indirectly regulating macrophages migration and tissue invasion. Also essential for liver homeostasis.</text>
</comment>
<feature type="transmembrane region" description="Helical" evidence="25">
    <location>
        <begin position="168"/>
        <end position="187"/>
    </location>
</feature>
<comment type="subunit">
    <text evidence="24">Homodimer. Interacts with lysosomal protein GLMP (via lumenal domain); the interaction starts while both proteins are still in the endoplasmic reticulum and is required for stabilization of MFSD1 in lysosomes but has no direct effect on its targeting to lysosomes or transporter activity.</text>
</comment>
<comment type="catalytic activity">
    <reaction evidence="17">
        <text>L-arginyl-glycine(out) = L-arginyl-glycine(in)</text>
        <dbReference type="Rhea" id="RHEA:79391"/>
        <dbReference type="ChEBI" id="CHEBI:229955"/>
    </reaction>
</comment>
<feature type="transmembrane region" description="Helical" evidence="25">
    <location>
        <begin position="318"/>
        <end position="339"/>
    </location>
</feature>
<comment type="catalytic activity">
    <reaction evidence="15">
        <text>L-arginyl-L-alpha-amino acid(out) = L-arginyl-L-alpha-amino acid(in)</text>
        <dbReference type="Rhea" id="RHEA:79371"/>
        <dbReference type="ChEBI" id="CHEBI:84315"/>
    </reaction>
</comment>
<keyword evidence="6 25" id="KW-0472">Membrane</keyword>
<feature type="transmembrane region" description="Helical" evidence="25">
    <location>
        <begin position="389"/>
        <end position="408"/>
    </location>
</feature>
<dbReference type="Gene3D" id="1.20.1250.20">
    <property type="entry name" value="MFS general substrate transporter like domains"/>
    <property type="match status" value="2"/>
</dbReference>
<evidence type="ECO:0000313" key="28">
    <source>
        <dbReference type="Proteomes" id="UP000317093"/>
    </source>
</evidence>
<comment type="catalytic activity">
    <reaction evidence="19">
        <text>L-alanyl-L-lysine(out) = L-alanyl-L-lysine(in)</text>
        <dbReference type="Rhea" id="RHEA:79415"/>
        <dbReference type="ChEBI" id="CHEBI:192470"/>
    </reaction>
</comment>
<feature type="transmembrane region" description="Helical" evidence="25">
    <location>
        <begin position="266"/>
        <end position="285"/>
    </location>
</feature>
<feature type="transmembrane region" description="Helical" evidence="25">
    <location>
        <begin position="351"/>
        <end position="369"/>
    </location>
</feature>
<dbReference type="RefSeq" id="WP_145258435.1">
    <property type="nucleotide sequence ID" value="NZ_CP036279.1"/>
</dbReference>
<gene>
    <name evidence="27" type="primary">yjjL_2</name>
    <name evidence="27" type="ORF">Pan216_27680</name>
</gene>
<dbReference type="InterPro" id="IPR005829">
    <property type="entry name" value="Sugar_transporter_CS"/>
</dbReference>
<evidence type="ECO:0000256" key="20">
    <source>
        <dbReference type="ARBA" id="ARBA00044924"/>
    </source>
</evidence>
<protein>
    <recommendedName>
        <fullName evidence="21">Lysosomal dipeptide transporter MFSD1</fullName>
    </recommendedName>
    <alternativeName>
        <fullName evidence="22">Major facilitator superfamily domain-containing protein 1</fullName>
    </alternativeName>
</protein>
<dbReference type="GO" id="GO:0005765">
    <property type="term" value="C:lysosomal membrane"/>
    <property type="evidence" value="ECO:0007669"/>
    <property type="project" value="UniProtKB-SubCell"/>
</dbReference>
<evidence type="ECO:0000256" key="7">
    <source>
        <dbReference type="ARBA" id="ARBA00023228"/>
    </source>
</evidence>
<dbReference type="GO" id="GO:0022857">
    <property type="term" value="F:transmembrane transporter activity"/>
    <property type="evidence" value="ECO:0007669"/>
    <property type="project" value="InterPro"/>
</dbReference>
<feature type="transmembrane region" description="Helical" evidence="25">
    <location>
        <begin position="78"/>
        <end position="97"/>
    </location>
</feature>
<dbReference type="InterPro" id="IPR020846">
    <property type="entry name" value="MFS_dom"/>
</dbReference>
<keyword evidence="4 25" id="KW-0812">Transmembrane</keyword>
<keyword evidence="5 25" id="KW-1133">Transmembrane helix</keyword>
<evidence type="ECO:0000256" key="12">
    <source>
        <dbReference type="ARBA" id="ARBA00044891"/>
    </source>
</evidence>
<comment type="catalytic activity">
    <reaction evidence="8">
        <text>L-lysyl-L-alanine(out) = L-lysyl-L-alanine(in)</text>
        <dbReference type="Rhea" id="RHEA:79399"/>
        <dbReference type="ChEBI" id="CHEBI:229954"/>
    </reaction>
</comment>
<evidence type="ECO:0000256" key="15">
    <source>
        <dbReference type="ARBA" id="ARBA00044899"/>
    </source>
</evidence>
<evidence type="ECO:0000256" key="19">
    <source>
        <dbReference type="ARBA" id="ARBA00044919"/>
    </source>
</evidence>
<comment type="catalytic activity">
    <reaction evidence="16">
        <text>L-lysyl-L-lysine(out) = L-lysyl-L-lysine(in)</text>
        <dbReference type="Rhea" id="RHEA:79403"/>
        <dbReference type="ChEBI" id="CHEBI:229956"/>
    </reaction>
</comment>
<evidence type="ECO:0000256" key="16">
    <source>
        <dbReference type="ARBA" id="ARBA00044900"/>
    </source>
</evidence>
<evidence type="ECO:0000256" key="10">
    <source>
        <dbReference type="ARBA" id="ARBA00044881"/>
    </source>
</evidence>
<reference evidence="27 28" key="1">
    <citation type="submission" date="2019-02" db="EMBL/GenBank/DDBJ databases">
        <title>Deep-cultivation of Planctomycetes and their phenomic and genomic characterization uncovers novel biology.</title>
        <authorList>
            <person name="Wiegand S."/>
            <person name="Jogler M."/>
            <person name="Boedeker C."/>
            <person name="Pinto D."/>
            <person name="Vollmers J."/>
            <person name="Rivas-Marin E."/>
            <person name="Kohn T."/>
            <person name="Peeters S.H."/>
            <person name="Heuer A."/>
            <person name="Rast P."/>
            <person name="Oberbeckmann S."/>
            <person name="Bunk B."/>
            <person name="Jeske O."/>
            <person name="Meyerdierks A."/>
            <person name="Storesund J.E."/>
            <person name="Kallscheuer N."/>
            <person name="Luecker S."/>
            <person name="Lage O.M."/>
            <person name="Pohl T."/>
            <person name="Merkel B.J."/>
            <person name="Hornburger P."/>
            <person name="Mueller R.-W."/>
            <person name="Bruemmer F."/>
            <person name="Labrenz M."/>
            <person name="Spormann A.M."/>
            <person name="Op den Camp H."/>
            <person name="Overmann J."/>
            <person name="Amann R."/>
            <person name="Jetten M.S.M."/>
            <person name="Mascher T."/>
            <person name="Medema M.H."/>
            <person name="Devos D.P."/>
            <person name="Kaster A.-K."/>
            <person name="Ovreas L."/>
            <person name="Rohde M."/>
            <person name="Galperin M.Y."/>
            <person name="Jogler C."/>
        </authorList>
    </citation>
    <scope>NUCLEOTIDE SEQUENCE [LARGE SCALE GENOMIC DNA]</scope>
    <source>
        <strain evidence="27 28">Pan216</strain>
    </source>
</reference>
<dbReference type="OrthoDB" id="6360at2"/>
<evidence type="ECO:0000256" key="1">
    <source>
        <dbReference type="ARBA" id="ARBA00004155"/>
    </source>
</evidence>
<comment type="subcellular location">
    <subcellularLocation>
        <location evidence="1">Lysosome membrane</location>
        <topology evidence="1">Multi-pass membrane protein</topology>
    </subcellularLocation>
</comment>
<evidence type="ECO:0000313" key="27">
    <source>
        <dbReference type="EMBL" id="QDU61903.1"/>
    </source>
</evidence>
<comment type="catalytic activity">
    <reaction evidence="12">
        <text>L-lysyl-L-alpha-amino acid(out) = L-lysyl-L-alpha-amino acid(in)</text>
        <dbReference type="Rhea" id="RHEA:79387"/>
        <dbReference type="ChEBI" id="CHEBI:229965"/>
    </reaction>
</comment>
<dbReference type="Pfam" id="PF07690">
    <property type="entry name" value="MFS_1"/>
    <property type="match status" value="1"/>
</dbReference>
<feature type="transmembrane region" description="Helical" evidence="25">
    <location>
        <begin position="103"/>
        <end position="124"/>
    </location>
</feature>
<dbReference type="PANTHER" id="PTHR23512">
    <property type="entry name" value="MAJOR FACILITATOR SUPERFAMILY DOMAIN-CONTAINING PROTEIN 1"/>
    <property type="match status" value="1"/>
</dbReference>
<evidence type="ECO:0000256" key="23">
    <source>
        <dbReference type="ARBA" id="ARBA00045709"/>
    </source>
</evidence>
<accession>A0A518B4J0</accession>
<dbReference type="AlphaFoldDB" id="A0A518B4J0"/>
<dbReference type="InterPro" id="IPR052187">
    <property type="entry name" value="MFSD1"/>
</dbReference>
<dbReference type="PANTHER" id="PTHR23512:SF3">
    <property type="entry name" value="MAJOR FACILITATOR SUPERFAMILY DOMAIN-CONTAINING PROTEIN 1"/>
    <property type="match status" value="1"/>
</dbReference>
<comment type="catalytic activity">
    <reaction evidence="20">
        <text>L-lysyl-glycine(out) = L-lysyl-glycine(in)</text>
        <dbReference type="Rhea" id="RHEA:79407"/>
        <dbReference type="ChEBI" id="CHEBI:191202"/>
    </reaction>
</comment>
<evidence type="ECO:0000256" key="18">
    <source>
        <dbReference type="ARBA" id="ARBA00044912"/>
    </source>
</evidence>
<comment type="catalytic activity">
    <reaction evidence="9">
        <text>L-histidyl-glycine(out) = L-histidyl-glycine(in)</text>
        <dbReference type="Rhea" id="RHEA:79395"/>
        <dbReference type="ChEBI" id="CHEBI:229957"/>
    </reaction>
</comment>
<evidence type="ECO:0000259" key="26">
    <source>
        <dbReference type="PROSITE" id="PS50850"/>
    </source>
</evidence>
<evidence type="ECO:0000256" key="8">
    <source>
        <dbReference type="ARBA" id="ARBA00044876"/>
    </source>
</evidence>
<evidence type="ECO:0000256" key="25">
    <source>
        <dbReference type="SAM" id="Phobius"/>
    </source>
</evidence>
<keyword evidence="7" id="KW-0458">Lysosome</keyword>
<comment type="catalytic activity">
    <reaction evidence="18">
        <text>L-histidyl-L-alpha-amino acid(out) = L-histidyl-L-alpha-amino acid(in)</text>
        <dbReference type="Rhea" id="RHEA:79379"/>
        <dbReference type="ChEBI" id="CHEBI:229964"/>
    </reaction>
</comment>
<comment type="similarity">
    <text evidence="2">Belongs to the major facilitator superfamily.</text>
</comment>
<keyword evidence="28" id="KW-1185">Reference proteome</keyword>
<evidence type="ECO:0000256" key="2">
    <source>
        <dbReference type="ARBA" id="ARBA00008335"/>
    </source>
</evidence>
<feature type="transmembrane region" description="Helical" evidence="25">
    <location>
        <begin position="7"/>
        <end position="26"/>
    </location>
</feature>
<dbReference type="PROSITE" id="PS00216">
    <property type="entry name" value="SUGAR_TRANSPORT_1"/>
    <property type="match status" value="1"/>
</dbReference>
<feature type="transmembrane region" description="Helical" evidence="25">
    <location>
        <begin position="292"/>
        <end position="312"/>
    </location>
</feature>
<evidence type="ECO:0000256" key="3">
    <source>
        <dbReference type="ARBA" id="ARBA00022448"/>
    </source>
</evidence>
<comment type="catalytic activity">
    <reaction evidence="11">
        <text>L-alpha-aminoacyl-L-histidine(out) = L-alpha-aminoacyl-L-histidine(in)</text>
        <dbReference type="Rhea" id="RHEA:79375"/>
        <dbReference type="ChEBI" id="CHEBI:229967"/>
    </reaction>
</comment>
<comment type="catalytic activity">
    <reaction evidence="10">
        <text>L-alpha-aminoacyl-L-arginine(out) = L-alpha-aminoacyl-L-arginine(in)</text>
        <dbReference type="Rhea" id="RHEA:79367"/>
        <dbReference type="ChEBI" id="CHEBI:229968"/>
    </reaction>
</comment>
<feature type="transmembrane region" description="Helical" evidence="25">
    <location>
        <begin position="46"/>
        <end position="66"/>
    </location>
</feature>
<proteinExistence type="inferred from homology"/>